<feature type="domain" description="Beta-galactosidase galactose-binding" evidence="9">
    <location>
        <begin position="506"/>
        <end position="564"/>
    </location>
</feature>
<feature type="domain" description="Glycoside hydrolase 35 catalytic" evidence="7">
    <location>
        <begin position="10"/>
        <end position="329"/>
    </location>
</feature>
<dbReference type="EC" id="3.2.1.23" evidence="5"/>
<dbReference type="InterPro" id="IPR026283">
    <property type="entry name" value="B-gal_1-like"/>
</dbReference>
<protein>
    <recommendedName>
        <fullName evidence="5">Beta-galactosidase</fullName>
        <ecNumber evidence="5">3.2.1.23</ecNumber>
    </recommendedName>
</protein>
<name>Q4V1B4_BACCZ</name>
<dbReference type="Pfam" id="PF21317">
    <property type="entry name" value="BetaGal_ABD_1"/>
    <property type="match status" value="1"/>
</dbReference>
<keyword evidence="3 5" id="KW-0326">Glycosidase</keyword>
<dbReference type="CAZy" id="GH35">
    <property type="family name" value="Glycoside Hydrolase Family 35"/>
</dbReference>
<dbReference type="SUPFAM" id="SSF51445">
    <property type="entry name" value="(Trans)glycosidases"/>
    <property type="match status" value="1"/>
</dbReference>
<reference evidence="11" key="1">
    <citation type="journal article" date="2006" name="J. Bacteriol.">
        <title>Pathogenomic sequence analysis of Bacillus cereus and Bacillus thuringiensis isolates closely related to Bacillus anthracis.</title>
        <authorList>
            <person name="Han C.S."/>
            <person name="Xie G."/>
            <person name="Challacombe J.F."/>
            <person name="Altherr M.R."/>
            <person name="Bhotika S.S."/>
            <person name="Brown N."/>
            <person name="Bruce D."/>
            <person name="Campbell C.S."/>
            <person name="Campbell M.L."/>
            <person name="Chen J."/>
            <person name="Chertkov O."/>
            <person name="Cleland C."/>
            <person name="Dimitrijevic M."/>
            <person name="Doggett N.A."/>
            <person name="Fawcett J.J."/>
            <person name="Glavina T."/>
            <person name="Goodwin L.A."/>
            <person name="Green L.D."/>
            <person name="Hill K.K."/>
            <person name="Hitchcock P."/>
            <person name="Jackson P.J."/>
            <person name="Keim P."/>
            <person name="Kewalramani A.R."/>
            <person name="Longmire J."/>
            <person name="Lucas S."/>
            <person name="Malfatti S."/>
            <person name="McMurry K."/>
            <person name="Meincke L.J."/>
            <person name="Misra M."/>
            <person name="Moseman B.L."/>
            <person name="Mundt M."/>
            <person name="Munk A.C."/>
            <person name="Okinaka R.T."/>
            <person name="Parson-Quintana B."/>
            <person name="Reilly L.P."/>
            <person name="Richardson P."/>
            <person name="Robinson D.L."/>
            <person name="Rubin E."/>
            <person name="Saunders E."/>
            <person name="Tapia R."/>
            <person name="Tesmer J.G."/>
            <person name="Thayer N."/>
            <person name="Thompson L.S."/>
            <person name="Tice H."/>
            <person name="Ticknor L.O."/>
            <person name="Wills P.L."/>
            <person name="Brettin T.S."/>
            <person name="Gilna P."/>
        </authorList>
    </citation>
    <scope>NUCLEOTIDE SEQUENCE [LARGE SCALE GENOMIC DNA]</scope>
    <source>
        <strain evidence="11">ZK / E33L</strain>
        <plasmid evidence="11">pE33L466</plasmid>
    </source>
</reference>
<dbReference type="PROSITE" id="PS01182">
    <property type="entry name" value="GLYCOSYL_HYDROL_F35"/>
    <property type="match status" value="1"/>
</dbReference>
<dbReference type="SUPFAM" id="SSF49785">
    <property type="entry name" value="Galactose-binding domain-like"/>
    <property type="match status" value="1"/>
</dbReference>
<feature type="active site" description="Nucleophile" evidence="4">
    <location>
        <position position="239"/>
    </location>
</feature>
<geneLocation type="plasmid" evidence="10 11">
    <name>pE33L466</name>
</geneLocation>
<accession>Q4V1B4</accession>
<evidence type="ECO:0000256" key="1">
    <source>
        <dbReference type="ARBA" id="ARBA00009809"/>
    </source>
</evidence>
<dbReference type="Gene3D" id="2.60.120.260">
    <property type="entry name" value="Galactose-binding domain-like"/>
    <property type="match status" value="2"/>
</dbReference>
<dbReference type="InterPro" id="IPR001944">
    <property type="entry name" value="Glycoside_Hdrlase_35"/>
</dbReference>
<evidence type="ECO:0000256" key="2">
    <source>
        <dbReference type="ARBA" id="ARBA00022801"/>
    </source>
</evidence>
<keyword evidence="10" id="KW-0614">Plasmid</keyword>
<sequence>MKSFEIGKDFMLDGEPIKIISGALHYFRIVPEYWDHSLYNLKALGCNTVETYVPWNMHEPKEGIFNFEGIADLVKYVQLAQKYGLMVILRPTPYICAEWEFGGLPAWLLKYKDIRVRSNTNLFLNKVENFYKVLLPMVTPLQVENGGPIIMMQVENEYGSFGNDKEYVRNIKKLMRDLGVTVPLFTSDGAWQEALESGSLIDDDVLVTGNFGSRSNENLNELESFIKENKKEWPLMCMEFWDGWFNRWGMEIIRRDGSELAEEVKELLKRASINFYMFQGGTNFGFMNGCSSRENVDLPQITSYDYDALLTEWGEPTSKYYAVQRAIKEVCSDVEQFEPRILPRANYGEIKLNRKVSLFSTLEKIAKKRHNSYTLTMEDMDQQYGYILYRTFLKGPKNIEKCKVVDARDRVHLFLNEQLVDTQYRDEIGREVSLDLTKEENTLDILVENMGRVNYGARLLSPTQRKGISSGVMIDIHLQSNWEHYALEFDNLDEIDFNGQWEPNTPSFYEYTFNVQELNDTFLDCSKLGKGFVVLNGFNLGKYWDVGPTGYLYIPAPLLIKGENNLIVFETEGNYEEELYLRENPIYLDVNYSPLSKA</sequence>
<feature type="active site" description="Proton donor" evidence="4">
    <location>
        <position position="157"/>
    </location>
</feature>
<dbReference type="InterPro" id="IPR017853">
    <property type="entry name" value="GH"/>
</dbReference>
<proteinExistence type="inferred from homology"/>
<dbReference type="AlphaFoldDB" id="Q4V1B4"/>
<evidence type="ECO:0000259" key="9">
    <source>
        <dbReference type="Pfam" id="PF21467"/>
    </source>
</evidence>
<dbReference type="KEGG" id="bcz:pE33L466_0350"/>
<comment type="catalytic activity">
    <reaction evidence="5">
        <text>Hydrolysis of terminal non-reducing beta-D-galactose residues in beta-D-galactosides.</text>
        <dbReference type="EC" id="3.2.1.23"/>
    </reaction>
</comment>
<evidence type="ECO:0000259" key="8">
    <source>
        <dbReference type="Pfam" id="PF21317"/>
    </source>
</evidence>
<dbReference type="InterPro" id="IPR031330">
    <property type="entry name" value="Gly_Hdrlase_35_cat"/>
</dbReference>
<gene>
    <name evidence="10" type="primary">bgaC</name>
    <name evidence="10" type="ordered locus">pE33L466_0350</name>
</gene>
<dbReference type="PRINTS" id="PR00742">
    <property type="entry name" value="GLHYDRLASE35"/>
</dbReference>
<evidence type="ECO:0000313" key="10">
    <source>
        <dbReference type="EMBL" id="AAY60493.1"/>
    </source>
</evidence>
<comment type="similarity">
    <text evidence="1 6">Belongs to the glycosyl hydrolase 35 family.</text>
</comment>
<evidence type="ECO:0000313" key="11">
    <source>
        <dbReference type="Proteomes" id="UP000002612"/>
    </source>
</evidence>
<dbReference type="GO" id="GO:0004565">
    <property type="term" value="F:beta-galactosidase activity"/>
    <property type="evidence" value="ECO:0007669"/>
    <property type="project" value="UniProtKB-EC"/>
</dbReference>
<keyword evidence="2 5" id="KW-0378">Hydrolase</keyword>
<evidence type="ECO:0000259" key="7">
    <source>
        <dbReference type="Pfam" id="PF01301"/>
    </source>
</evidence>
<dbReference type="Pfam" id="PF21467">
    <property type="entry name" value="BetaGal_gal-bd"/>
    <property type="match status" value="1"/>
</dbReference>
<dbReference type="Proteomes" id="UP000002612">
    <property type="component" value="Plasmid pE33L466"/>
</dbReference>
<dbReference type="InterPro" id="IPR019801">
    <property type="entry name" value="Glyco_hydro_35_CS"/>
</dbReference>
<organism evidence="10 11">
    <name type="scientific">Bacillus cereus (strain ZK / E33L)</name>
    <dbReference type="NCBI Taxonomy" id="288681"/>
    <lineage>
        <taxon>Bacteria</taxon>
        <taxon>Bacillati</taxon>
        <taxon>Bacillota</taxon>
        <taxon>Bacilli</taxon>
        <taxon>Bacillales</taxon>
        <taxon>Bacillaceae</taxon>
        <taxon>Bacillus</taxon>
        <taxon>Bacillus cereus group</taxon>
    </lineage>
</organism>
<evidence type="ECO:0000256" key="4">
    <source>
        <dbReference type="PIRSR" id="PIRSR006336-1"/>
    </source>
</evidence>
<dbReference type="PIRSF" id="PIRSF006336">
    <property type="entry name" value="B-gal"/>
    <property type="match status" value="1"/>
</dbReference>
<evidence type="ECO:0000256" key="6">
    <source>
        <dbReference type="RuleBase" id="RU003679"/>
    </source>
</evidence>
<feature type="domain" description="Beta-galactosidase 1-like first all-beta" evidence="8">
    <location>
        <begin position="375"/>
        <end position="488"/>
    </location>
</feature>
<dbReference type="InterPro" id="IPR048912">
    <property type="entry name" value="BetaGal1-like_ABD1"/>
</dbReference>
<evidence type="ECO:0000256" key="5">
    <source>
        <dbReference type="RuleBase" id="RU000675"/>
    </source>
</evidence>
<dbReference type="InterPro" id="IPR008979">
    <property type="entry name" value="Galactose-bd-like_sf"/>
</dbReference>
<evidence type="ECO:0000256" key="3">
    <source>
        <dbReference type="ARBA" id="ARBA00023295"/>
    </source>
</evidence>
<dbReference type="EMBL" id="CP000040">
    <property type="protein sequence ID" value="AAY60493.1"/>
    <property type="molecule type" value="Genomic_DNA"/>
</dbReference>
<dbReference type="FunFam" id="3.20.20.80:FF:000116">
    <property type="entry name" value="Beta-galactosidase 3"/>
    <property type="match status" value="1"/>
</dbReference>
<dbReference type="PATRIC" id="fig|288681.22.peg.5983"/>
<dbReference type="Pfam" id="PF01301">
    <property type="entry name" value="Glyco_hydro_35"/>
    <property type="match status" value="1"/>
</dbReference>
<dbReference type="RefSeq" id="WP_000834473.1">
    <property type="nucleotide sequence ID" value="NC_007103.1"/>
</dbReference>
<dbReference type="InterPro" id="IPR048913">
    <property type="entry name" value="BetaGal_gal-bd"/>
</dbReference>
<dbReference type="GO" id="GO:0005975">
    <property type="term" value="P:carbohydrate metabolic process"/>
    <property type="evidence" value="ECO:0007669"/>
    <property type="project" value="InterPro"/>
</dbReference>
<dbReference type="PANTHER" id="PTHR23421">
    <property type="entry name" value="BETA-GALACTOSIDASE RELATED"/>
    <property type="match status" value="1"/>
</dbReference>
<dbReference type="Gene3D" id="3.20.20.80">
    <property type="entry name" value="Glycosidases"/>
    <property type="match status" value="1"/>
</dbReference>